<organism evidence="2 3">
    <name type="scientific">Deinococcus metalli</name>
    <dbReference type="NCBI Taxonomy" id="1141878"/>
    <lineage>
        <taxon>Bacteria</taxon>
        <taxon>Thermotogati</taxon>
        <taxon>Deinococcota</taxon>
        <taxon>Deinococci</taxon>
        <taxon>Deinococcales</taxon>
        <taxon>Deinococcaceae</taxon>
        <taxon>Deinococcus</taxon>
    </lineage>
</organism>
<evidence type="ECO:0000313" key="3">
    <source>
        <dbReference type="Proteomes" id="UP000539473"/>
    </source>
</evidence>
<keyword evidence="4" id="KW-1185">Reference proteome</keyword>
<gene>
    <name evidence="1" type="ORF">GCM10017781_04160</name>
    <name evidence="2" type="ORF">HNQ07_000626</name>
</gene>
<reference evidence="2 3" key="3">
    <citation type="submission" date="2020-08" db="EMBL/GenBank/DDBJ databases">
        <title>Genomic Encyclopedia of Type Strains, Phase IV (KMG-IV): sequencing the most valuable type-strain genomes for metagenomic binning, comparative biology and taxonomic classification.</title>
        <authorList>
            <person name="Goeker M."/>
        </authorList>
    </citation>
    <scope>NUCLEOTIDE SEQUENCE [LARGE SCALE GENOMIC DNA]</scope>
    <source>
        <strain evidence="2 3">DSM 27521</strain>
    </source>
</reference>
<reference evidence="4" key="2">
    <citation type="journal article" date="2019" name="Int. J. Syst. Evol. Microbiol.">
        <title>The Global Catalogue of Microorganisms (GCM) 10K type strain sequencing project: providing services to taxonomists for standard genome sequencing and annotation.</title>
        <authorList>
            <consortium name="The Broad Institute Genomics Platform"/>
            <consortium name="The Broad Institute Genome Sequencing Center for Infectious Disease"/>
            <person name="Wu L."/>
            <person name="Ma J."/>
        </authorList>
    </citation>
    <scope>NUCLEOTIDE SEQUENCE [LARGE SCALE GENOMIC DNA]</scope>
    <source>
        <strain evidence="4">CGMCC 1.18437</strain>
    </source>
</reference>
<name>A0A7W8KBL5_9DEIO</name>
<evidence type="ECO:0000313" key="2">
    <source>
        <dbReference type="EMBL" id="MBB5375182.1"/>
    </source>
</evidence>
<dbReference type="Proteomes" id="UP000619376">
    <property type="component" value="Unassembled WGS sequence"/>
</dbReference>
<dbReference type="EMBL" id="BNAJ01000001">
    <property type="protein sequence ID" value="GHF31137.1"/>
    <property type="molecule type" value="Genomic_DNA"/>
</dbReference>
<dbReference type="Proteomes" id="UP000539473">
    <property type="component" value="Unassembled WGS sequence"/>
</dbReference>
<proteinExistence type="predicted"/>
<dbReference type="AlphaFoldDB" id="A0A7W8KBL5"/>
<protein>
    <submittedName>
        <fullName evidence="2">Uncharacterized protein</fullName>
    </submittedName>
</protein>
<evidence type="ECO:0000313" key="1">
    <source>
        <dbReference type="EMBL" id="GHF31137.1"/>
    </source>
</evidence>
<reference evidence="1" key="4">
    <citation type="submission" date="2024-05" db="EMBL/GenBank/DDBJ databases">
        <authorList>
            <person name="Sun Q."/>
            <person name="Zhou Y."/>
        </authorList>
    </citation>
    <scope>NUCLEOTIDE SEQUENCE</scope>
    <source>
        <strain evidence="1">CGMCC 1.18437</strain>
    </source>
</reference>
<reference evidence="1" key="1">
    <citation type="journal article" date="2014" name="Int. J. Syst. Evol. Microbiol.">
        <title>Complete genome of a new Firmicutes species belonging to the dominant human colonic microbiota ('Ruminococcus bicirculans') reveals two chromosomes and a selective capacity to utilize plant glucans.</title>
        <authorList>
            <consortium name="NISC Comparative Sequencing Program"/>
            <person name="Wegmann U."/>
            <person name="Louis P."/>
            <person name="Goesmann A."/>
            <person name="Henrissat B."/>
            <person name="Duncan S.H."/>
            <person name="Flint H.J."/>
        </authorList>
    </citation>
    <scope>NUCLEOTIDE SEQUENCE</scope>
    <source>
        <strain evidence="1">CGMCC 1.18437</strain>
    </source>
</reference>
<comment type="caution">
    <text evidence="2">The sequence shown here is derived from an EMBL/GenBank/DDBJ whole genome shotgun (WGS) entry which is preliminary data.</text>
</comment>
<dbReference type="RefSeq" id="WP_184109413.1">
    <property type="nucleotide sequence ID" value="NZ_BNAJ01000001.1"/>
</dbReference>
<accession>A0A7W8KBL5</accession>
<sequence>MVVTPLAWVPRWPAPPLPEPLPPTPTAVEAARIAAELLAERPRMTREDHVALGQSIARLRLLYQELGWEE</sequence>
<dbReference type="EMBL" id="JACHFK010000001">
    <property type="protein sequence ID" value="MBB5375182.1"/>
    <property type="molecule type" value="Genomic_DNA"/>
</dbReference>
<evidence type="ECO:0000313" key="4">
    <source>
        <dbReference type="Proteomes" id="UP000619376"/>
    </source>
</evidence>